<feature type="domain" description="AB hydrolase-1" evidence="3">
    <location>
        <begin position="137"/>
        <end position="388"/>
    </location>
</feature>
<dbReference type="InterPro" id="IPR050266">
    <property type="entry name" value="AB_hydrolase_sf"/>
</dbReference>
<dbReference type="InterPro" id="IPR029058">
    <property type="entry name" value="AB_hydrolase_fold"/>
</dbReference>
<protein>
    <submittedName>
        <fullName evidence="4">Pimeloyl-ACP methyl ester carboxylesterase</fullName>
    </submittedName>
</protein>
<organism evidence="4 5">
    <name type="scientific">Chitinasiproducens palmae</name>
    <dbReference type="NCBI Taxonomy" id="1770053"/>
    <lineage>
        <taxon>Bacteria</taxon>
        <taxon>Pseudomonadati</taxon>
        <taxon>Pseudomonadota</taxon>
        <taxon>Betaproteobacteria</taxon>
        <taxon>Burkholderiales</taxon>
        <taxon>Burkholderiaceae</taxon>
        <taxon>Chitinasiproducens</taxon>
    </lineage>
</organism>
<evidence type="ECO:0000259" key="3">
    <source>
        <dbReference type="Pfam" id="PF12697"/>
    </source>
</evidence>
<dbReference type="GO" id="GO:0003824">
    <property type="term" value="F:catalytic activity"/>
    <property type="evidence" value="ECO:0007669"/>
    <property type="project" value="InterPro"/>
</dbReference>
<feature type="signal peptide" evidence="2">
    <location>
        <begin position="1"/>
        <end position="33"/>
    </location>
</feature>
<dbReference type="EMBL" id="FNLO01000017">
    <property type="protein sequence ID" value="SDV51436.1"/>
    <property type="molecule type" value="Genomic_DNA"/>
</dbReference>
<evidence type="ECO:0000256" key="2">
    <source>
        <dbReference type="SAM" id="SignalP"/>
    </source>
</evidence>
<name>A0A1H2PVR8_9BURK</name>
<feature type="compositionally biased region" description="Low complexity" evidence="1">
    <location>
        <begin position="75"/>
        <end position="86"/>
    </location>
</feature>
<feature type="compositionally biased region" description="Low complexity" evidence="1">
    <location>
        <begin position="41"/>
        <end position="59"/>
    </location>
</feature>
<dbReference type="InterPro" id="IPR000073">
    <property type="entry name" value="AB_hydrolase_1"/>
</dbReference>
<sequence length="399" mass="42166">MSNPTRHPRSLISLISLISLACVALACASHASAQTAVTPNSGVAATGASSVPSASSVVGRDTQPAGAATQHASDADTPSATADGATEAGPTTPLGIGLEGLPYPAPVSLLPLVNAGQDVRTAYMDIAARGQPNGRTIVLLHGKNFGGFYWRRVIDVLSAQGFRVVVPDQIGFGRSSKPDLAYSFDLLAANTIALLDHLRLGSVIVLGHSMGGMLAIHLASSYPDRVQRLVLEDPIGLEDYRQHIPPQTIEARYAAQLKETPQAYRDYVAGYFAGPSQAIDWLAEPYIRLKRSAEYPRFAKASALTSQMIYQQPVLASLPRIKAPTLLIVGGKDRTAPGKAQASAAERGKLGQMPQLTRDAARAIPNARVVEIPDTGHIPHIESPEAFDRAVTAFLAPGH</sequence>
<dbReference type="Pfam" id="PF12697">
    <property type="entry name" value="Abhydrolase_6"/>
    <property type="match status" value="1"/>
</dbReference>
<feature type="region of interest" description="Disordered" evidence="1">
    <location>
        <begin position="41"/>
        <end position="95"/>
    </location>
</feature>
<dbReference type="GO" id="GO:0016020">
    <property type="term" value="C:membrane"/>
    <property type="evidence" value="ECO:0007669"/>
    <property type="project" value="TreeGrafter"/>
</dbReference>
<dbReference type="RefSeq" id="WP_091913090.1">
    <property type="nucleotide sequence ID" value="NZ_FNLO01000017.1"/>
</dbReference>
<dbReference type="PANTHER" id="PTHR43798">
    <property type="entry name" value="MONOACYLGLYCEROL LIPASE"/>
    <property type="match status" value="1"/>
</dbReference>
<accession>A0A1H2PVR8</accession>
<evidence type="ECO:0000313" key="4">
    <source>
        <dbReference type="EMBL" id="SDV51436.1"/>
    </source>
</evidence>
<dbReference type="PRINTS" id="PR00412">
    <property type="entry name" value="EPOXHYDRLASE"/>
</dbReference>
<reference evidence="5" key="1">
    <citation type="submission" date="2016-09" db="EMBL/GenBank/DDBJ databases">
        <authorList>
            <person name="Varghese N."/>
            <person name="Submissions S."/>
        </authorList>
    </citation>
    <scope>NUCLEOTIDE SEQUENCE [LARGE SCALE GENOMIC DNA]</scope>
    <source>
        <strain evidence="5">JS23</strain>
    </source>
</reference>
<dbReference type="PROSITE" id="PS51257">
    <property type="entry name" value="PROKAR_LIPOPROTEIN"/>
    <property type="match status" value="1"/>
</dbReference>
<feature type="chain" id="PRO_5017251945" evidence="2">
    <location>
        <begin position="34"/>
        <end position="399"/>
    </location>
</feature>
<dbReference type="Proteomes" id="UP000243719">
    <property type="component" value="Unassembled WGS sequence"/>
</dbReference>
<evidence type="ECO:0000313" key="5">
    <source>
        <dbReference type="Proteomes" id="UP000243719"/>
    </source>
</evidence>
<dbReference type="STRING" id="1770053.SAMN05216551_11742"/>
<dbReference type="InterPro" id="IPR000639">
    <property type="entry name" value="Epox_hydrolase-like"/>
</dbReference>
<dbReference type="PRINTS" id="PR00111">
    <property type="entry name" value="ABHYDROLASE"/>
</dbReference>
<dbReference type="SUPFAM" id="SSF53474">
    <property type="entry name" value="alpha/beta-Hydrolases"/>
    <property type="match status" value="1"/>
</dbReference>
<dbReference type="AlphaFoldDB" id="A0A1H2PVR8"/>
<keyword evidence="2" id="KW-0732">Signal</keyword>
<dbReference type="OrthoDB" id="9773293at2"/>
<gene>
    <name evidence="4" type="ORF">SAMN05216551_11742</name>
</gene>
<proteinExistence type="predicted"/>
<evidence type="ECO:0000256" key="1">
    <source>
        <dbReference type="SAM" id="MobiDB-lite"/>
    </source>
</evidence>
<dbReference type="Gene3D" id="3.40.50.1820">
    <property type="entry name" value="alpha/beta hydrolase"/>
    <property type="match status" value="1"/>
</dbReference>
<dbReference type="PANTHER" id="PTHR43798:SF33">
    <property type="entry name" value="HYDROLASE, PUTATIVE (AFU_ORTHOLOGUE AFUA_2G14860)-RELATED"/>
    <property type="match status" value="1"/>
</dbReference>
<keyword evidence="5" id="KW-1185">Reference proteome</keyword>